<organism evidence="1">
    <name type="scientific">mine drainage metagenome</name>
    <dbReference type="NCBI Taxonomy" id="410659"/>
    <lineage>
        <taxon>unclassified sequences</taxon>
        <taxon>metagenomes</taxon>
        <taxon>ecological metagenomes</taxon>
    </lineage>
</organism>
<evidence type="ECO:0000313" key="1">
    <source>
        <dbReference type="EMBL" id="OIR08992.1"/>
    </source>
</evidence>
<reference evidence="1" key="1">
    <citation type="submission" date="2016-10" db="EMBL/GenBank/DDBJ databases">
        <title>Sequence of Gallionella enrichment culture.</title>
        <authorList>
            <person name="Poehlein A."/>
            <person name="Muehling M."/>
            <person name="Daniel R."/>
        </authorList>
    </citation>
    <scope>NUCLEOTIDE SEQUENCE</scope>
</reference>
<dbReference type="EMBL" id="MLJW01000029">
    <property type="protein sequence ID" value="OIR08992.1"/>
    <property type="molecule type" value="Genomic_DNA"/>
</dbReference>
<sequence length="90" mass="10102">MSQFDPLPGPDEELPLEHEPTLLDEHDAELNYANAVLWVSLTKATPSQESAKDYVIQGEKRCADIIRARSQKLKTALLHLSECSSKRRNG</sequence>
<protein>
    <submittedName>
        <fullName evidence="1">Uncharacterized protein</fullName>
    </submittedName>
</protein>
<dbReference type="AlphaFoldDB" id="A0A1J5SY67"/>
<accession>A0A1J5SY67</accession>
<name>A0A1J5SY67_9ZZZZ</name>
<comment type="caution">
    <text evidence="1">The sequence shown here is derived from an EMBL/GenBank/DDBJ whole genome shotgun (WGS) entry which is preliminary data.</text>
</comment>
<proteinExistence type="predicted"/>
<gene>
    <name evidence="1" type="ORF">GALL_89870</name>
</gene>